<name>A0AAW9S546_9BACT</name>
<dbReference type="Proteomes" id="UP001403385">
    <property type="component" value="Unassembled WGS sequence"/>
</dbReference>
<dbReference type="AlphaFoldDB" id="A0AAW9S546"/>
<sequence length="131" mass="14750">MQRKRVSFILLSFALAFLLGHALVPHCHSTREDIAISTQKELDFTQLLKSIFSLNLGHDHLDNYTSNTQKDAVDIDKLCIGHSFEPSTLAGRLLTLDAVAFISPCYVRVNRFPVSQYLNASLLYRGPPYLV</sequence>
<feature type="chain" id="PRO_5043701509" evidence="1">
    <location>
        <begin position="23"/>
        <end position="131"/>
    </location>
</feature>
<organism evidence="2 3">
    <name type="scientific">Rapidithrix thailandica</name>
    <dbReference type="NCBI Taxonomy" id="413964"/>
    <lineage>
        <taxon>Bacteria</taxon>
        <taxon>Pseudomonadati</taxon>
        <taxon>Bacteroidota</taxon>
        <taxon>Cytophagia</taxon>
        <taxon>Cytophagales</taxon>
        <taxon>Flammeovirgaceae</taxon>
        <taxon>Rapidithrix</taxon>
    </lineage>
</organism>
<proteinExistence type="predicted"/>
<dbReference type="RefSeq" id="WP_346823066.1">
    <property type="nucleotide sequence ID" value="NZ_JBDKWZ010000013.1"/>
</dbReference>
<protein>
    <submittedName>
        <fullName evidence="2">Uncharacterized protein</fullName>
    </submittedName>
</protein>
<feature type="signal peptide" evidence="1">
    <location>
        <begin position="1"/>
        <end position="22"/>
    </location>
</feature>
<comment type="caution">
    <text evidence="2">The sequence shown here is derived from an EMBL/GenBank/DDBJ whole genome shotgun (WGS) entry which is preliminary data.</text>
</comment>
<evidence type="ECO:0000313" key="3">
    <source>
        <dbReference type="Proteomes" id="UP001403385"/>
    </source>
</evidence>
<evidence type="ECO:0000256" key="1">
    <source>
        <dbReference type="SAM" id="SignalP"/>
    </source>
</evidence>
<dbReference type="EMBL" id="JBDKWZ010000013">
    <property type="protein sequence ID" value="MEN7550285.1"/>
    <property type="molecule type" value="Genomic_DNA"/>
</dbReference>
<reference evidence="2 3" key="1">
    <citation type="submission" date="2024-04" db="EMBL/GenBank/DDBJ databases">
        <title>Novel genus in family Flammeovirgaceae.</title>
        <authorList>
            <person name="Nguyen T.H."/>
            <person name="Vuong T.Q."/>
            <person name="Le H."/>
            <person name="Kim S.-G."/>
        </authorList>
    </citation>
    <scope>NUCLEOTIDE SEQUENCE [LARGE SCALE GENOMIC DNA]</scope>
    <source>
        <strain evidence="2 3">JCM 23209</strain>
    </source>
</reference>
<keyword evidence="1" id="KW-0732">Signal</keyword>
<keyword evidence="3" id="KW-1185">Reference proteome</keyword>
<evidence type="ECO:0000313" key="2">
    <source>
        <dbReference type="EMBL" id="MEN7550285.1"/>
    </source>
</evidence>
<accession>A0AAW9S546</accession>
<gene>
    <name evidence="2" type="ORF">AAG747_20365</name>
</gene>